<accession>A0A9Q0Y5K2</accession>
<evidence type="ECO:0000313" key="3">
    <source>
        <dbReference type="Proteomes" id="UP001142489"/>
    </source>
</evidence>
<organism evidence="2 3">
    <name type="scientific">Phrynocephalus forsythii</name>
    <dbReference type="NCBI Taxonomy" id="171643"/>
    <lineage>
        <taxon>Eukaryota</taxon>
        <taxon>Metazoa</taxon>
        <taxon>Chordata</taxon>
        <taxon>Craniata</taxon>
        <taxon>Vertebrata</taxon>
        <taxon>Euteleostomi</taxon>
        <taxon>Lepidosauria</taxon>
        <taxon>Squamata</taxon>
        <taxon>Bifurcata</taxon>
        <taxon>Unidentata</taxon>
        <taxon>Episquamata</taxon>
        <taxon>Toxicofera</taxon>
        <taxon>Iguania</taxon>
        <taxon>Acrodonta</taxon>
        <taxon>Agamidae</taxon>
        <taxon>Agaminae</taxon>
        <taxon>Phrynocephalus</taxon>
    </lineage>
</organism>
<feature type="compositionally biased region" description="Polar residues" evidence="1">
    <location>
        <begin position="163"/>
        <end position="183"/>
    </location>
</feature>
<evidence type="ECO:0000256" key="1">
    <source>
        <dbReference type="SAM" id="MobiDB-lite"/>
    </source>
</evidence>
<sequence length="288" mass="32217">MEQNGITVVVPKPSDVVILDTDQPSKSMSTRPEYDPLLPSELSLVLSNSKAFKYDLTITDCDPYPLFGTNDALHCFTPGTDFYTYLNSDYNFVNTIFRTDNTDLLVLMKKKRKLSDSQPFSYPALQPPTTSATAASVSIPLPPIPKFSLHFYGSQWVLQSGSDSTSVAQQPQPLTSSQDSETSPAPCEETEEDTTHYVTTPDSDVDERLPPSSLEAMRNYSDFVLHMAKSIEFPIHHPKPRNTNHIFSKISSEDTAPVHLPMFPSFISMAEELFKKDCLSIYIYIPVD</sequence>
<dbReference type="AlphaFoldDB" id="A0A9Q0Y5K2"/>
<evidence type="ECO:0000313" key="2">
    <source>
        <dbReference type="EMBL" id="KAJ7342136.1"/>
    </source>
</evidence>
<dbReference type="EMBL" id="JAPFRF010000002">
    <property type="protein sequence ID" value="KAJ7342136.1"/>
    <property type="molecule type" value="Genomic_DNA"/>
</dbReference>
<proteinExistence type="predicted"/>
<dbReference type="Proteomes" id="UP001142489">
    <property type="component" value="Unassembled WGS sequence"/>
</dbReference>
<feature type="region of interest" description="Disordered" evidence="1">
    <location>
        <begin position="163"/>
        <end position="208"/>
    </location>
</feature>
<keyword evidence="3" id="KW-1185">Reference proteome</keyword>
<reference evidence="2" key="1">
    <citation type="journal article" date="2023" name="DNA Res.">
        <title>Chromosome-level genome assembly of Phrynocephalus forsythii using third-generation DNA sequencing and Hi-C analysis.</title>
        <authorList>
            <person name="Qi Y."/>
            <person name="Zhao W."/>
            <person name="Zhao Y."/>
            <person name="Niu C."/>
            <person name="Cao S."/>
            <person name="Zhang Y."/>
        </authorList>
    </citation>
    <scope>NUCLEOTIDE SEQUENCE</scope>
    <source>
        <tissue evidence="2">Muscle</tissue>
    </source>
</reference>
<protein>
    <submittedName>
        <fullName evidence="2">Uncharacterized protein</fullName>
    </submittedName>
</protein>
<name>A0A9Q0Y5K2_9SAUR</name>
<gene>
    <name evidence="2" type="ORF">JRQ81_009087</name>
</gene>
<comment type="caution">
    <text evidence="2">The sequence shown here is derived from an EMBL/GenBank/DDBJ whole genome shotgun (WGS) entry which is preliminary data.</text>
</comment>